<feature type="compositionally biased region" description="Polar residues" evidence="1">
    <location>
        <begin position="178"/>
        <end position="203"/>
    </location>
</feature>
<evidence type="ECO:0008006" key="4">
    <source>
        <dbReference type="Google" id="ProtNLM"/>
    </source>
</evidence>
<organism evidence="2 3">
    <name type="scientific">Phoxinus phoxinus</name>
    <name type="common">Eurasian minnow</name>
    <dbReference type="NCBI Taxonomy" id="58324"/>
    <lineage>
        <taxon>Eukaryota</taxon>
        <taxon>Metazoa</taxon>
        <taxon>Chordata</taxon>
        <taxon>Craniata</taxon>
        <taxon>Vertebrata</taxon>
        <taxon>Euteleostomi</taxon>
        <taxon>Actinopterygii</taxon>
        <taxon>Neopterygii</taxon>
        <taxon>Teleostei</taxon>
        <taxon>Ostariophysi</taxon>
        <taxon>Cypriniformes</taxon>
        <taxon>Leuciscidae</taxon>
        <taxon>Phoxininae</taxon>
        <taxon>Phoxinus</taxon>
    </lineage>
</organism>
<protein>
    <recommendedName>
        <fullName evidence="4">THAP-type domain-containing protein</fullName>
    </recommendedName>
</protein>
<feature type="compositionally biased region" description="Polar residues" evidence="1">
    <location>
        <begin position="94"/>
        <end position="110"/>
    </location>
</feature>
<proteinExistence type="predicted"/>
<gene>
    <name evidence="2" type="ORF">R3I93_004739</name>
</gene>
<dbReference type="EMBL" id="JAYKXH010000005">
    <property type="protein sequence ID" value="KAK7168518.1"/>
    <property type="molecule type" value="Genomic_DNA"/>
</dbReference>
<sequence>MDYRVCSNHFDWGDFILSRRASNPPRRNHLKKSAVPRAERPVADNLDEASGSEPCTHENTSELAALPQSTPKRFHHTETAQSRRSGQPPAFRLSLSTPEHATVSPRTTPTSSGMYLALPLTWQLSEGAGSISHWSPIHAGSGAMSQEDMDEGSKASVHDMSVSFGEMEMEDPVDASFQPLSDTTPSSQESGSGTASDQGTTNGWAGKKWIVDESNLLELFKTCHTCGTVIEDKRMLTRASQLKIYWTCLRGHSGEWASCPDQRDMGRNNLLTCAATLFTGASYTDIKDWADLMNIQIPAKTHYYDIQSAYIIPVINYAYKDQQQKIMERLTQLSASGERIDLCGDARCDSPGFSSKYSTYSFQDDASKEIVHYELVQVTEASSSVAMEAMGFQRGMDHLISKGVDVGVMTTDRSPSIRKIMKDNYTNIRHEFDSWHVNKSVKKKLVKVSNKAENRVLQPWIRSISNHLYWSCSSSHGDEEECVRRWTSLQYHVCGVHRWEEDGGLEYHCLHPSLTEEEQTRKKWLTKDSTAFRALRGIIMYKNGKCRFLNTQDHLKSITMLHSSMHQSDCTSAMTQ</sequence>
<dbReference type="Proteomes" id="UP001364617">
    <property type="component" value="Unassembled WGS sequence"/>
</dbReference>
<dbReference type="PANTHER" id="PTHR31751:SF42">
    <property type="entry name" value="PROTEIN CBG10204"/>
    <property type="match status" value="1"/>
</dbReference>
<dbReference type="AlphaFoldDB" id="A0AAN9HBT2"/>
<name>A0AAN9HBT2_9TELE</name>
<feature type="compositionally biased region" description="Polar residues" evidence="1">
    <location>
        <begin position="61"/>
        <end position="71"/>
    </location>
</feature>
<evidence type="ECO:0000256" key="1">
    <source>
        <dbReference type="SAM" id="MobiDB-lite"/>
    </source>
</evidence>
<evidence type="ECO:0000313" key="3">
    <source>
        <dbReference type="Proteomes" id="UP001364617"/>
    </source>
</evidence>
<accession>A0AAN9HBT2</accession>
<evidence type="ECO:0000313" key="2">
    <source>
        <dbReference type="EMBL" id="KAK7168518.1"/>
    </source>
</evidence>
<feature type="region of interest" description="Disordered" evidence="1">
    <location>
        <begin position="175"/>
        <end position="203"/>
    </location>
</feature>
<dbReference type="PANTHER" id="PTHR31751">
    <property type="entry name" value="SI:CH211-108C17.2-RELATED-RELATED"/>
    <property type="match status" value="1"/>
</dbReference>
<feature type="region of interest" description="Disordered" evidence="1">
    <location>
        <begin position="20"/>
        <end position="110"/>
    </location>
</feature>
<keyword evidence="3" id="KW-1185">Reference proteome</keyword>
<reference evidence="2 3" key="1">
    <citation type="submission" date="2024-02" db="EMBL/GenBank/DDBJ databases">
        <title>Chromosome-level genome assembly of the Eurasian Minnow (Phoxinus phoxinus).</title>
        <authorList>
            <person name="Oriowo T.O."/>
            <person name="Martin S."/>
            <person name="Stange M."/>
            <person name="Chrysostomakis Y."/>
            <person name="Brown T."/>
            <person name="Winkler S."/>
            <person name="Kukowka S."/>
            <person name="Myers E.W."/>
            <person name="Bohne A."/>
        </authorList>
    </citation>
    <scope>NUCLEOTIDE SEQUENCE [LARGE SCALE GENOMIC DNA]</scope>
    <source>
        <strain evidence="2">ZFMK-TIS-60720</strain>
        <tissue evidence="2">Whole Organism</tissue>
    </source>
</reference>
<comment type="caution">
    <text evidence="2">The sequence shown here is derived from an EMBL/GenBank/DDBJ whole genome shotgun (WGS) entry which is preliminary data.</text>
</comment>